<comment type="catalytic activity">
    <reaction evidence="7">
        <text>N(6)-methyl-AMP + H2O + H(+) = IMP + methylamine</text>
        <dbReference type="Rhea" id="RHEA:16001"/>
        <dbReference type="ChEBI" id="CHEBI:15377"/>
        <dbReference type="ChEBI" id="CHEBI:15378"/>
        <dbReference type="ChEBI" id="CHEBI:58053"/>
        <dbReference type="ChEBI" id="CHEBI:59338"/>
        <dbReference type="ChEBI" id="CHEBI:144842"/>
    </reaction>
    <physiologicalReaction direction="left-to-right" evidence="7">
        <dbReference type="Rhea" id="RHEA:16002"/>
    </physiologicalReaction>
</comment>
<gene>
    <name evidence="9" type="ORF">MELIAE_LOCUS4597</name>
</gene>
<accession>A0A9P0FGF1</accession>
<evidence type="ECO:0000256" key="1">
    <source>
        <dbReference type="ARBA" id="ARBA00001947"/>
    </source>
</evidence>
<evidence type="ECO:0000313" key="9">
    <source>
        <dbReference type="EMBL" id="CAH0552152.1"/>
    </source>
</evidence>
<dbReference type="GO" id="GO:0004000">
    <property type="term" value="F:adenosine deaminase activity"/>
    <property type="evidence" value="ECO:0007669"/>
    <property type="project" value="TreeGrafter"/>
</dbReference>
<dbReference type="GO" id="GO:0046872">
    <property type="term" value="F:metal ion binding"/>
    <property type="evidence" value="ECO:0007669"/>
    <property type="project" value="UniProtKB-KW"/>
</dbReference>
<dbReference type="InterPro" id="IPR032466">
    <property type="entry name" value="Metal_Hydrolase"/>
</dbReference>
<organism evidence="9 10">
    <name type="scientific">Brassicogethes aeneus</name>
    <name type="common">Rape pollen beetle</name>
    <name type="synonym">Meligethes aeneus</name>
    <dbReference type="NCBI Taxonomy" id="1431903"/>
    <lineage>
        <taxon>Eukaryota</taxon>
        <taxon>Metazoa</taxon>
        <taxon>Ecdysozoa</taxon>
        <taxon>Arthropoda</taxon>
        <taxon>Hexapoda</taxon>
        <taxon>Insecta</taxon>
        <taxon>Pterygota</taxon>
        <taxon>Neoptera</taxon>
        <taxon>Endopterygota</taxon>
        <taxon>Coleoptera</taxon>
        <taxon>Polyphaga</taxon>
        <taxon>Cucujiformia</taxon>
        <taxon>Nitidulidae</taxon>
        <taxon>Meligethinae</taxon>
        <taxon>Brassicogethes</taxon>
    </lineage>
</organism>
<protein>
    <recommendedName>
        <fullName evidence="8">Adenosine deaminase domain-containing protein</fullName>
    </recommendedName>
</protein>
<evidence type="ECO:0000256" key="3">
    <source>
        <dbReference type="ARBA" id="ARBA00022723"/>
    </source>
</evidence>
<dbReference type="GO" id="GO:0046103">
    <property type="term" value="P:inosine biosynthetic process"/>
    <property type="evidence" value="ECO:0007669"/>
    <property type="project" value="TreeGrafter"/>
</dbReference>
<dbReference type="Gene3D" id="3.20.20.140">
    <property type="entry name" value="Metal-dependent hydrolases"/>
    <property type="match status" value="1"/>
</dbReference>
<evidence type="ECO:0000256" key="4">
    <source>
        <dbReference type="ARBA" id="ARBA00022801"/>
    </source>
</evidence>
<proteinExistence type="inferred from homology"/>
<reference evidence="9" key="1">
    <citation type="submission" date="2021-12" db="EMBL/GenBank/DDBJ databases">
        <authorList>
            <person name="King R."/>
        </authorList>
    </citation>
    <scope>NUCLEOTIDE SEQUENCE</scope>
</reference>
<keyword evidence="3" id="KW-0479">Metal-binding</keyword>
<evidence type="ECO:0000259" key="8">
    <source>
        <dbReference type="Pfam" id="PF00962"/>
    </source>
</evidence>
<dbReference type="SUPFAM" id="SSF51556">
    <property type="entry name" value="Metallo-dependent hydrolases"/>
    <property type="match status" value="1"/>
</dbReference>
<dbReference type="PANTHER" id="PTHR11409:SF42">
    <property type="entry name" value="ADENOSINE DEAMINASE-LIKE PROTEIN"/>
    <property type="match status" value="1"/>
</dbReference>
<name>A0A9P0FGF1_BRAAE</name>
<feature type="domain" description="Adenosine deaminase" evidence="8">
    <location>
        <begin position="9"/>
        <end position="329"/>
    </location>
</feature>
<keyword evidence="6" id="KW-0546">Nucleotide metabolism</keyword>
<comment type="cofactor">
    <cofactor evidence="1">
        <name>Zn(2+)</name>
        <dbReference type="ChEBI" id="CHEBI:29105"/>
    </cofactor>
</comment>
<dbReference type="EMBL" id="OV121133">
    <property type="protein sequence ID" value="CAH0552152.1"/>
    <property type="molecule type" value="Genomic_DNA"/>
</dbReference>
<evidence type="ECO:0000313" key="10">
    <source>
        <dbReference type="Proteomes" id="UP001154078"/>
    </source>
</evidence>
<dbReference type="Proteomes" id="UP001154078">
    <property type="component" value="Chromosome 2"/>
</dbReference>
<dbReference type="OrthoDB" id="272271at2759"/>
<dbReference type="InterPro" id="IPR001365">
    <property type="entry name" value="A_deaminase_dom"/>
</dbReference>
<evidence type="ECO:0000256" key="7">
    <source>
        <dbReference type="ARBA" id="ARBA00048787"/>
    </source>
</evidence>
<dbReference type="GO" id="GO:0006154">
    <property type="term" value="P:adenosine catabolic process"/>
    <property type="evidence" value="ECO:0007669"/>
    <property type="project" value="TreeGrafter"/>
</dbReference>
<keyword evidence="5" id="KW-0862">Zinc</keyword>
<keyword evidence="10" id="KW-1185">Reference proteome</keyword>
<dbReference type="CDD" id="cd00443">
    <property type="entry name" value="ADA_AMPD"/>
    <property type="match status" value="1"/>
</dbReference>
<keyword evidence="4" id="KW-0378">Hydrolase</keyword>
<dbReference type="Pfam" id="PF00962">
    <property type="entry name" value="A_deaminase"/>
    <property type="match status" value="1"/>
</dbReference>
<dbReference type="InterPro" id="IPR006330">
    <property type="entry name" value="Ado/ade_deaminase"/>
</dbReference>
<dbReference type="GO" id="GO:0009117">
    <property type="term" value="P:nucleotide metabolic process"/>
    <property type="evidence" value="ECO:0007669"/>
    <property type="project" value="UniProtKB-KW"/>
</dbReference>
<evidence type="ECO:0000256" key="5">
    <source>
        <dbReference type="ARBA" id="ARBA00022833"/>
    </source>
</evidence>
<sequence length="336" mass="38683">MDAYCENLPKIELHAHLNGSLSEKTLEELGCQFNNVEEYQKLNKIFGKTEKTLEDCFELFKIAHNVTNNVESVYHATKCVIQDFSAENVIYLELRTTPRSESTMTKEQYIEAVVRAIIDNKNNIIVKLLLSLDRSHSKEVSEEALDLIIKMKERYPNIIRGVDLCGNPNEGKFCGDLFLKARENGLKLAIHCGEVKNNAEVKDILKIQPDRIGHGTCIHPGYGGSQDIWDLYKKLKIPTECCLTSNVVCGSSESYEKHHVQEWIKNELPFCINTDDKGVFCTSLSQEFEVISRLFNFTKHNLWKISYDTIDYTFCDKMEKDSLRKYLMKWATENTK</sequence>
<evidence type="ECO:0000256" key="2">
    <source>
        <dbReference type="ARBA" id="ARBA00006676"/>
    </source>
</evidence>
<comment type="similarity">
    <text evidence="2">Belongs to the metallo-dependent hydrolases superfamily. Adenosine and AMP deaminases family.</text>
</comment>
<evidence type="ECO:0000256" key="6">
    <source>
        <dbReference type="ARBA" id="ARBA00023080"/>
    </source>
</evidence>
<dbReference type="AlphaFoldDB" id="A0A9P0FGF1"/>
<dbReference type="PANTHER" id="PTHR11409">
    <property type="entry name" value="ADENOSINE DEAMINASE"/>
    <property type="match status" value="1"/>
</dbReference>